<evidence type="ECO:0000256" key="8">
    <source>
        <dbReference type="ARBA" id="ARBA00047899"/>
    </source>
</evidence>
<evidence type="ECO:0000256" key="4">
    <source>
        <dbReference type="ARBA" id="ARBA00022679"/>
    </source>
</evidence>
<evidence type="ECO:0000256" key="6">
    <source>
        <dbReference type="ARBA" id="ARBA00022777"/>
    </source>
</evidence>
<evidence type="ECO:0000313" key="12">
    <source>
        <dbReference type="EMBL" id="KAK8960489.1"/>
    </source>
</evidence>
<keyword evidence="3" id="KW-0723">Serine/threonine-protein kinase</keyword>
<feature type="domain" description="Protein kinase" evidence="11">
    <location>
        <begin position="19"/>
        <end position="356"/>
    </location>
</feature>
<evidence type="ECO:0000259" key="11">
    <source>
        <dbReference type="PROSITE" id="PS50011"/>
    </source>
</evidence>
<feature type="region of interest" description="Disordered" evidence="10">
    <location>
        <begin position="344"/>
        <end position="392"/>
    </location>
</feature>
<evidence type="ECO:0000256" key="7">
    <source>
        <dbReference type="ARBA" id="ARBA00022840"/>
    </source>
</evidence>
<gene>
    <name evidence="12" type="primary">PK7</name>
    <name evidence="12" type="ORF">KSP40_PGU005349</name>
</gene>
<dbReference type="EMBL" id="JBBWWR010000010">
    <property type="protein sequence ID" value="KAK8960489.1"/>
    <property type="molecule type" value="Genomic_DNA"/>
</dbReference>
<evidence type="ECO:0000256" key="10">
    <source>
        <dbReference type="SAM" id="MobiDB-lite"/>
    </source>
</evidence>
<organism evidence="12 13">
    <name type="scientific">Platanthera guangdongensis</name>
    <dbReference type="NCBI Taxonomy" id="2320717"/>
    <lineage>
        <taxon>Eukaryota</taxon>
        <taxon>Viridiplantae</taxon>
        <taxon>Streptophyta</taxon>
        <taxon>Embryophyta</taxon>
        <taxon>Tracheophyta</taxon>
        <taxon>Spermatophyta</taxon>
        <taxon>Magnoliopsida</taxon>
        <taxon>Liliopsida</taxon>
        <taxon>Asparagales</taxon>
        <taxon>Orchidaceae</taxon>
        <taxon>Orchidoideae</taxon>
        <taxon>Orchideae</taxon>
        <taxon>Orchidinae</taxon>
        <taxon>Platanthera</taxon>
    </lineage>
</organism>
<feature type="compositionally biased region" description="Gly residues" evidence="10">
    <location>
        <begin position="1"/>
        <end position="10"/>
    </location>
</feature>
<dbReference type="GO" id="GO:0016301">
    <property type="term" value="F:kinase activity"/>
    <property type="evidence" value="ECO:0007669"/>
    <property type="project" value="UniProtKB-KW"/>
</dbReference>
<keyword evidence="5" id="KW-0547">Nucleotide-binding</keyword>
<feature type="compositionally biased region" description="Polar residues" evidence="10">
    <location>
        <begin position="350"/>
        <end position="362"/>
    </location>
</feature>
<comment type="similarity">
    <text evidence="1">Belongs to the protein kinase superfamily. AGC Ser/Thr protein kinase family.</text>
</comment>
<comment type="caution">
    <text evidence="12">The sequence shown here is derived from an EMBL/GenBank/DDBJ whole genome shotgun (WGS) entry which is preliminary data.</text>
</comment>
<comment type="catalytic activity">
    <reaction evidence="8">
        <text>L-threonyl-[protein] + ATP = O-phospho-L-threonyl-[protein] + ADP + H(+)</text>
        <dbReference type="Rhea" id="RHEA:46608"/>
        <dbReference type="Rhea" id="RHEA-COMP:11060"/>
        <dbReference type="Rhea" id="RHEA-COMP:11605"/>
        <dbReference type="ChEBI" id="CHEBI:15378"/>
        <dbReference type="ChEBI" id="CHEBI:30013"/>
        <dbReference type="ChEBI" id="CHEBI:30616"/>
        <dbReference type="ChEBI" id="CHEBI:61977"/>
        <dbReference type="ChEBI" id="CHEBI:456216"/>
        <dbReference type="EC" id="2.7.11.1"/>
    </reaction>
</comment>
<dbReference type="Gene3D" id="1.10.510.10">
    <property type="entry name" value="Transferase(Phosphotransferase) domain 1"/>
    <property type="match status" value="2"/>
</dbReference>
<name>A0ABR2M9Z0_9ASPA</name>
<evidence type="ECO:0000256" key="5">
    <source>
        <dbReference type="ARBA" id="ARBA00022741"/>
    </source>
</evidence>
<dbReference type="InterPro" id="IPR000719">
    <property type="entry name" value="Prot_kinase_dom"/>
</dbReference>
<accession>A0ABR2M9Z0</accession>
<keyword evidence="13" id="KW-1185">Reference proteome</keyword>
<dbReference type="InterPro" id="IPR011009">
    <property type="entry name" value="Kinase-like_dom_sf"/>
</dbReference>
<evidence type="ECO:0000256" key="1">
    <source>
        <dbReference type="ARBA" id="ARBA00009903"/>
    </source>
</evidence>
<dbReference type="Pfam" id="PF00069">
    <property type="entry name" value="Pkinase"/>
    <property type="match status" value="2"/>
</dbReference>
<dbReference type="EC" id="2.7.11.1" evidence="2"/>
<evidence type="ECO:0000256" key="3">
    <source>
        <dbReference type="ARBA" id="ARBA00022527"/>
    </source>
</evidence>
<protein>
    <recommendedName>
        <fullName evidence="2">non-specific serine/threonine protein kinase</fullName>
        <ecNumber evidence="2">2.7.11.1</ecNumber>
    </recommendedName>
</protein>
<dbReference type="PROSITE" id="PS50011">
    <property type="entry name" value="PROTEIN_KINASE_DOM"/>
    <property type="match status" value="1"/>
</dbReference>
<keyword evidence="7" id="KW-0067">ATP-binding</keyword>
<dbReference type="PANTHER" id="PTHR45637">
    <property type="entry name" value="FLIPPASE KINASE 1-RELATED"/>
    <property type="match status" value="1"/>
</dbReference>
<dbReference type="SUPFAM" id="SSF56112">
    <property type="entry name" value="Protein kinase-like (PK-like)"/>
    <property type="match status" value="1"/>
</dbReference>
<keyword evidence="6 12" id="KW-0418">Kinase</keyword>
<proteinExistence type="inferred from homology"/>
<reference evidence="12 13" key="1">
    <citation type="journal article" date="2022" name="Nat. Plants">
        <title>Genomes of leafy and leafless Platanthera orchids illuminate the evolution of mycoheterotrophy.</title>
        <authorList>
            <person name="Li M.H."/>
            <person name="Liu K.W."/>
            <person name="Li Z."/>
            <person name="Lu H.C."/>
            <person name="Ye Q.L."/>
            <person name="Zhang D."/>
            <person name="Wang J.Y."/>
            <person name="Li Y.F."/>
            <person name="Zhong Z.M."/>
            <person name="Liu X."/>
            <person name="Yu X."/>
            <person name="Liu D.K."/>
            <person name="Tu X.D."/>
            <person name="Liu B."/>
            <person name="Hao Y."/>
            <person name="Liao X.Y."/>
            <person name="Jiang Y.T."/>
            <person name="Sun W.H."/>
            <person name="Chen J."/>
            <person name="Chen Y.Q."/>
            <person name="Ai Y."/>
            <person name="Zhai J.W."/>
            <person name="Wu S.S."/>
            <person name="Zhou Z."/>
            <person name="Hsiao Y.Y."/>
            <person name="Wu W.L."/>
            <person name="Chen Y.Y."/>
            <person name="Lin Y.F."/>
            <person name="Hsu J.L."/>
            <person name="Li C.Y."/>
            <person name="Wang Z.W."/>
            <person name="Zhao X."/>
            <person name="Zhong W.Y."/>
            <person name="Ma X.K."/>
            <person name="Ma L."/>
            <person name="Huang J."/>
            <person name="Chen G.Z."/>
            <person name="Huang M.Z."/>
            <person name="Huang L."/>
            <person name="Peng D.H."/>
            <person name="Luo Y.B."/>
            <person name="Zou S.Q."/>
            <person name="Chen S.P."/>
            <person name="Lan S."/>
            <person name="Tsai W.C."/>
            <person name="Van de Peer Y."/>
            <person name="Liu Z.J."/>
        </authorList>
    </citation>
    <scope>NUCLEOTIDE SEQUENCE [LARGE SCALE GENOMIC DNA]</scope>
    <source>
        <strain evidence="12">Lor288</strain>
    </source>
</reference>
<evidence type="ECO:0000313" key="13">
    <source>
        <dbReference type="Proteomes" id="UP001412067"/>
    </source>
</evidence>
<evidence type="ECO:0000256" key="2">
    <source>
        <dbReference type="ARBA" id="ARBA00012513"/>
    </source>
</evidence>
<dbReference type="Proteomes" id="UP001412067">
    <property type="component" value="Unassembled WGS sequence"/>
</dbReference>
<keyword evidence="4" id="KW-0808">Transferase</keyword>
<evidence type="ECO:0000256" key="9">
    <source>
        <dbReference type="ARBA" id="ARBA00048679"/>
    </source>
</evidence>
<feature type="region of interest" description="Disordered" evidence="10">
    <location>
        <begin position="1"/>
        <end position="23"/>
    </location>
</feature>
<dbReference type="PROSITE" id="PS00108">
    <property type="entry name" value="PROTEIN_KINASE_ST"/>
    <property type="match status" value="1"/>
</dbReference>
<comment type="catalytic activity">
    <reaction evidence="9">
        <text>L-seryl-[protein] + ATP = O-phospho-L-seryl-[protein] + ADP + H(+)</text>
        <dbReference type="Rhea" id="RHEA:17989"/>
        <dbReference type="Rhea" id="RHEA-COMP:9863"/>
        <dbReference type="Rhea" id="RHEA-COMP:11604"/>
        <dbReference type="ChEBI" id="CHEBI:15378"/>
        <dbReference type="ChEBI" id="CHEBI:29999"/>
        <dbReference type="ChEBI" id="CHEBI:30616"/>
        <dbReference type="ChEBI" id="CHEBI:83421"/>
        <dbReference type="ChEBI" id="CHEBI:456216"/>
        <dbReference type="EC" id="2.7.11.1"/>
    </reaction>
</comment>
<sequence>MEGDPGGDIPGGRSRAGTLHPPEKAGCGDIGSVYLAELSGTSCSFAVKIMNKMEGVGWRKKLGRARRERDILGRLDHPFLPTLYTHFETEQHSCLVMEYCSGGDLHAQRQRMPAKCFSQQAARFYVAEILLALEYLHMLGIVYRDLKPENVLLREDGHIMLSDFDLSLCCTFSPTLIRTSNSGDAHRLNKSSSAAASGHCVQTPCIKPSSCMQPAASPRAFLLSGRSSKRAVIGSGRRFDPRAQRGATGGARSMSFVGTHEYLAPEIIKGEGHGSAVDWWTLGIFLYELLFGKTPFKGRRIEPPYSTWCASPSESRKTPSTSSAAKDLIRGLLVKDPQQRLAYKREPRRLSSTPSSRASTGLSYGAPARRKCPSSSTMKARTAAPPGPEIGG</sequence>
<dbReference type="Gene3D" id="3.30.200.20">
    <property type="entry name" value="Phosphorylase Kinase, domain 1"/>
    <property type="match status" value="1"/>
</dbReference>
<dbReference type="SMART" id="SM00220">
    <property type="entry name" value="S_TKc"/>
    <property type="match status" value="1"/>
</dbReference>
<dbReference type="InterPro" id="IPR008271">
    <property type="entry name" value="Ser/Thr_kinase_AS"/>
</dbReference>